<feature type="transmembrane region" description="Helical" evidence="7">
    <location>
        <begin position="161"/>
        <end position="182"/>
    </location>
</feature>
<dbReference type="PANTHER" id="PTHR42718:SF46">
    <property type="entry name" value="BLR6921 PROTEIN"/>
    <property type="match status" value="1"/>
</dbReference>
<dbReference type="PRINTS" id="PR01036">
    <property type="entry name" value="TCRTETB"/>
</dbReference>
<proteinExistence type="predicted"/>
<organism evidence="9 10">
    <name type="scientific">Paenibacillus chartarius</name>
    <dbReference type="NCBI Taxonomy" id="747481"/>
    <lineage>
        <taxon>Bacteria</taxon>
        <taxon>Bacillati</taxon>
        <taxon>Bacillota</taxon>
        <taxon>Bacilli</taxon>
        <taxon>Bacillales</taxon>
        <taxon>Paenibacillaceae</taxon>
        <taxon>Paenibacillus</taxon>
    </lineage>
</organism>
<keyword evidence="3" id="KW-1003">Cell membrane</keyword>
<feature type="transmembrane region" description="Helical" evidence="7">
    <location>
        <begin position="219"/>
        <end position="237"/>
    </location>
</feature>
<evidence type="ECO:0000313" key="10">
    <source>
        <dbReference type="Proteomes" id="UP001589776"/>
    </source>
</evidence>
<protein>
    <submittedName>
        <fullName evidence="9">MFS transporter</fullName>
    </submittedName>
</protein>
<reference evidence="9 10" key="1">
    <citation type="submission" date="2024-09" db="EMBL/GenBank/DDBJ databases">
        <authorList>
            <person name="Sun Q."/>
            <person name="Mori K."/>
        </authorList>
    </citation>
    <scope>NUCLEOTIDE SEQUENCE [LARGE SCALE GENOMIC DNA]</scope>
    <source>
        <strain evidence="9 10">CCM 7759</strain>
    </source>
</reference>
<feature type="transmembrane region" description="Helical" evidence="7">
    <location>
        <begin position="369"/>
        <end position="392"/>
    </location>
</feature>
<comment type="caution">
    <text evidence="9">The sequence shown here is derived from an EMBL/GenBank/DDBJ whole genome shotgun (WGS) entry which is preliminary data.</text>
</comment>
<feature type="transmembrane region" description="Helical" evidence="7">
    <location>
        <begin position="130"/>
        <end position="149"/>
    </location>
</feature>
<sequence>MTTSSNTAKAGLTQTAAGPAIPEPAVRTGLSKPMVTFTFLLGIFMGALDHGIVGPALSSIMAAYAVDATWGVWSFTMYTLLFAVSIPILGKLSDRFGRKRTFMFGISMFALGSLLAAFAPSFGWFLAGRAVQAVGTGGIFPITAAQIAVSYPPERRGRMMGLIGTVFGVGTILGPIIGGLLISQLAWQWIFLVNVPISIVIIALIATYRQAQAPVKKPIDLPGIALLTAALISIMYGITAKNITVAAIGLLFAAGLVLVERKAADPVMNVRYFTRANSLILLLASMASGFVMASATNMMPYFTEKVLGLAAGSSGYMVAPLAAASMAASLAGGVLVDRISARRVLELGFVISAIGALCLAFLVSSAAALIPVLVVLGFGIGIITGAPLNMLMLQTVEPKETGAAVGYVSLFRSLGSTMGPTVAGVLAAAFAEGFTVLFAASAAVSAVSLALVLIGLRKRTPAA</sequence>
<feature type="transmembrane region" description="Helical" evidence="7">
    <location>
        <begin position="404"/>
        <end position="430"/>
    </location>
</feature>
<gene>
    <name evidence="9" type="ORF">ACFFK0_22410</name>
</gene>
<dbReference type="InterPro" id="IPR036259">
    <property type="entry name" value="MFS_trans_sf"/>
</dbReference>
<keyword evidence="2" id="KW-0813">Transport</keyword>
<feature type="transmembrane region" description="Helical" evidence="7">
    <location>
        <begin position="436"/>
        <end position="456"/>
    </location>
</feature>
<feature type="transmembrane region" description="Helical" evidence="7">
    <location>
        <begin position="343"/>
        <end position="363"/>
    </location>
</feature>
<dbReference type="PANTHER" id="PTHR42718">
    <property type="entry name" value="MAJOR FACILITATOR SUPERFAMILY MULTIDRUG TRANSPORTER MFSC"/>
    <property type="match status" value="1"/>
</dbReference>
<evidence type="ECO:0000259" key="8">
    <source>
        <dbReference type="PROSITE" id="PS50850"/>
    </source>
</evidence>
<dbReference type="InterPro" id="IPR020846">
    <property type="entry name" value="MFS_dom"/>
</dbReference>
<dbReference type="Pfam" id="PF07690">
    <property type="entry name" value="MFS_1"/>
    <property type="match status" value="1"/>
</dbReference>
<dbReference type="PROSITE" id="PS00216">
    <property type="entry name" value="SUGAR_TRANSPORT_1"/>
    <property type="match status" value="1"/>
</dbReference>
<feature type="transmembrane region" description="Helical" evidence="7">
    <location>
        <begin position="70"/>
        <end position="90"/>
    </location>
</feature>
<feature type="transmembrane region" description="Helical" evidence="7">
    <location>
        <begin position="243"/>
        <end position="259"/>
    </location>
</feature>
<dbReference type="Proteomes" id="UP001589776">
    <property type="component" value="Unassembled WGS sequence"/>
</dbReference>
<evidence type="ECO:0000256" key="6">
    <source>
        <dbReference type="ARBA" id="ARBA00023136"/>
    </source>
</evidence>
<evidence type="ECO:0000256" key="2">
    <source>
        <dbReference type="ARBA" id="ARBA00022448"/>
    </source>
</evidence>
<dbReference type="RefSeq" id="WP_377472598.1">
    <property type="nucleotide sequence ID" value="NZ_JBHLWN010000082.1"/>
</dbReference>
<keyword evidence="5 7" id="KW-1133">Transmembrane helix</keyword>
<keyword evidence="4 7" id="KW-0812">Transmembrane</keyword>
<dbReference type="Gene3D" id="1.20.1720.10">
    <property type="entry name" value="Multidrug resistance protein D"/>
    <property type="match status" value="1"/>
</dbReference>
<feature type="transmembrane region" description="Helical" evidence="7">
    <location>
        <begin position="37"/>
        <end position="64"/>
    </location>
</feature>
<dbReference type="CDD" id="cd17321">
    <property type="entry name" value="MFS_MMR_MDR_like"/>
    <property type="match status" value="1"/>
</dbReference>
<accession>A0ABV6DR85</accession>
<dbReference type="Gene3D" id="1.20.1250.20">
    <property type="entry name" value="MFS general substrate transporter like domains"/>
    <property type="match status" value="1"/>
</dbReference>
<dbReference type="InterPro" id="IPR005829">
    <property type="entry name" value="Sugar_transporter_CS"/>
</dbReference>
<keyword evidence="6 7" id="KW-0472">Membrane</keyword>
<evidence type="ECO:0000256" key="4">
    <source>
        <dbReference type="ARBA" id="ARBA00022692"/>
    </source>
</evidence>
<evidence type="ECO:0000256" key="3">
    <source>
        <dbReference type="ARBA" id="ARBA00022475"/>
    </source>
</evidence>
<feature type="domain" description="Major facilitator superfamily (MFS) profile" evidence="8">
    <location>
        <begin position="35"/>
        <end position="460"/>
    </location>
</feature>
<evidence type="ECO:0000256" key="5">
    <source>
        <dbReference type="ARBA" id="ARBA00022989"/>
    </source>
</evidence>
<feature type="transmembrane region" description="Helical" evidence="7">
    <location>
        <begin position="279"/>
        <end position="302"/>
    </location>
</feature>
<evidence type="ECO:0000256" key="7">
    <source>
        <dbReference type="SAM" id="Phobius"/>
    </source>
</evidence>
<dbReference type="PROSITE" id="PS50850">
    <property type="entry name" value="MFS"/>
    <property type="match status" value="1"/>
</dbReference>
<name>A0ABV6DR85_9BACL</name>
<dbReference type="EMBL" id="JBHLWN010000082">
    <property type="protein sequence ID" value="MFC0215153.1"/>
    <property type="molecule type" value="Genomic_DNA"/>
</dbReference>
<dbReference type="SUPFAM" id="SSF103473">
    <property type="entry name" value="MFS general substrate transporter"/>
    <property type="match status" value="1"/>
</dbReference>
<comment type="subcellular location">
    <subcellularLocation>
        <location evidence="1">Cell membrane</location>
        <topology evidence="1">Multi-pass membrane protein</topology>
    </subcellularLocation>
</comment>
<keyword evidence="10" id="KW-1185">Reference proteome</keyword>
<feature type="transmembrane region" description="Helical" evidence="7">
    <location>
        <begin position="188"/>
        <end position="207"/>
    </location>
</feature>
<feature type="transmembrane region" description="Helical" evidence="7">
    <location>
        <begin position="102"/>
        <end position="124"/>
    </location>
</feature>
<evidence type="ECO:0000313" key="9">
    <source>
        <dbReference type="EMBL" id="MFC0215153.1"/>
    </source>
</evidence>
<dbReference type="InterPro" id="IPR011701">
    <property type="entry name" value="MFS"/>
</dbReference>
<evidence type="ECO:0000256" key="1">
    <source>
        <dbReference type="ARBA" id="ARBA00004651"/>
    </source>
</evidence>
<feature type="transmembrane region" description="Helical" evidence="7">
    <location>
        <begin position="314"/>
        <end position="336"/>
    </location>
</feature>